<proteinExistence type="predicted"/>
<dbReference type="Proteomes" id="UP000051006">
    <property type="component" value="Unassembled WGS sequence"/>
</dbReference>
<dbReference type="InterPro" id="IPR015046">
    <property type="entry name" value="LciA_Immunity-like"/>
</dbReference>
<comment type="caution">
    <text evidence="2">The sequence shown here is derived from an EMBL/GenBank/DDBJ whole genome shotgun (WGS) entry which is preliminary data.</text>
</comment>
<dbReference type="EMBL" id="JQCF01000005">
    <property type="protein sequence ID" value="KRO00018.1"/>
    <property type="molecule type" value="Genomic_DNA"/>
</dbReference>
<evidence type="ECO:0008006" key="4">
    <source>
        <dbReference type="Google" id="ProtNLM"/>
    </source>
</evidence>
<dbReference type="STRING" id="993692.IV57_GL002033"/>
<dbReference type="AlphaFoldDB" id="A0A0R2LKC8"/>
<organism evidence="2 3">
    <name type="scientific">Companilactobacillus kimchiensis</name>
    <dbReference type="NCBI Taxonomy" id="993692"/>
    <lineage>
        <taxon>Bacteria</taxon>
        <taxon>Bacillati</taxon>
        <taxon>Bacillota</taxon>
        <taxon>Bacilli</taxon>
        <taxon>Lactobacillales</taxon>
        <taxon>Lactobacillaceae</taxon>
        <taxon>Companilactobacillus</taxon>
    </lineage>
</organism>
<keyword evidence="1" id="KW-0079">Bacteriocin immunity</keyword>
<name>A0A0R2LKC8_9LACO</name>
<protein>
    <recommendedName>
        <fullName evidence="4">Bacteriocin immunity protein</fullName>
    </recommendedName>
</protein>
<dbReference type="Gene3D" id="1.20.1440.50">
    <property type="entry name" value="Ta0600-like"/>
    <property type="match status" value="1"/>
</dbReference>
<evidence type="ECO:0000313" key="2">
    <source>
        <dbReference type="EMBL" id="KRO00018.1"/>
    </source>
</evidence>
<dbReference type="OrthoDB" id="1907362at2"/>
<reference evidence="2 3" key="1">
    <citation type="journal article" date="2015" name="Genome Announc.">
        <title>Expanding the biotechnology potential of lactobacilli through comparative genomics of 213 strains and associated genera.</title>
        <authorList>
            <person name="Sun Z."/>
            <person name="Harris H.M."/>
            <person name="McCann A."/>
            <person name="Guo C."/>
            <person name="Argimon S."/>
            <person name="Zhang W."/>
            <person name="Yang X."/>
            <person name="Jeffery I.B."/>
            <person name="Cooney J.C."/>
            <person name="Kagawa T.F."/>
            <person name="Liu W."/>
            <person name="Song Y."/>
            <person name="Salvetti E."/>
            <person name="Wrobel A."/>
            <person name="Rasinkangas P."/>
            <person name="Parkhill J."/>
            <person name="Rea M.C."/>
            <person name="O'Sullivan O."/>
            <person name="Ritari J."/>
            <person name="Douillard F.P."/>
            <person name="Paul Ross R."/>
            <person name="Yang R."/>
            <person name="Briner A.E."/>
            <person name="Felis G.E."/>
            <person name="de Vos W.M."/>
            <person name="Barrangou R."/>
            <person name="Klaenhammer T.R."/>
            <person name="Caufield P.W."/>
            <person name="Cui Y."/>
            <person name="Zhang H."/>
            <person name="O'Toole P.W."/>
        </authorList>
    </citation>
    <scope>NUCLEOTIDE SEQUENCE [LARGE SCALE GENOMIC DNA]</scope>
    <source>
        <strain evidence="2 3">DSM 24716</strain>
    </source>
</reference>
<dbReference type="InterPro" id="IPR023130">
    <property type="entry name" value="Ta0600-like_sf"/>
</dbReference>
<keyword evidence="3" id="KW-1185">Reference proteome</keyword>
<dbReference type="RefSeq" id="WP_057880175.1">
    <property type="nucleotide sequence ID" value="NZ_JQCF01000005.1"/>
</dbReference>
<dbReference type="PATRIC" id="fig|993692.3.peg.2065"/>
<dbReference type="Pfam" id="PF08951">
    <property type="entry name" value="EntA_Immun"/>
    <property type="match status" value="1"/>
</dbReference>
<dbReference type="SUPFAM" id="SSF109797">
    <property type="entry name" value="Bacteriocin immunity protein-like"/>
    <property type="match status" value="1"/>
</dbReference>
<evidence type="ECO:0000256" key="1">
    <source>
        <dbReference type="ARBA" id="ARBA00023025"/>
    </source>
</evidence>
<dbReference type="GO" id="GO:0030153">
    <property type="term" value="P:bacteriocin immunity"/>
    <property type="evidence" value="ECO:0007669"/>
    <property type="project" value="UniProtKB-KW"/>
</dbReference>
<evidence type="ECO:0000313" key="3">
    <source>
        <dbReference type="Proteomes" id="UP000051006"/>
    </source>
</evidence>
<gene>
    <name evidence="2" type="ORF">IV57_GL002033</name>
</gene>
<accession>A0A0R2LKC8</accession>
<sequence>MDIREDAKLHIHNLYNSLNQRQEKPSYLLNITDVLAQVYLKMDTAKNPEVWLNRLANYIYNEEFNRIHLTREEDKDLMALGNLSKSAGWNGMNRGNFNDKSQFYSIFERMPRR</sequence>